<gene>
    <name evidence="4" type="ORF">ACFPN2_08430</name>
</gene>
<keyword evidence="3" id="KW-0998">Cell outer membrane</keyword>
<accession>A0ABV8SQF2</accession>
<sequence length="55" mass="6179">MPQRVFKLWTSYRLPTEGWSRGLTFSGGVQGQSNAFQAGTACTEFNPLERGAERR</sequence>
<dbReference type="RefSeq" id="WP_380596165.1">
    <property type="nucleotide sequence ID" value="NZ_JBHSDU010000003.1"/>
</dbReference>
<evidence type="ECO:0000313" key="5">
    <source>
        <dbReference type="Proteomes" id="UP001595904"/>
    </source>
</evidence>
<name>A0ABV8SQF2_9GAMM</name>
<keyword evidence="2" id="KW-0472">Membrane</keyword>
<evidence type="ECO:0000313" key="4">
    <source>
        <dbReference type="EMBL" id="MFC4309102.1"/>
    </source>
</evidence>
<evidence type="ECO:0000256" key="3">
    <source>
        <dbReference type="ARBA" id="ARBA00023237"/>
    </source>
</evidence>
<keyword evidence="5" id="KW-1185">Reference proteome</keyword>
<comment type="caution">
    <text evidence="4">The sequence shown here is derived from an EMBL/GenBank/DDBJ whole genome shotgun (WGS) entry which is preliminary data.</text>
</comment>
<evidence type="ECO:0000256" key="2">
    <source>
        <dbReference type="ARBA" id="ARBA00023136"/>
    </source>
</evidence>
<proteinExistence type="predicted"/>
<dbReference type="EMBL" id="JBHSDU010000003">
    <property type="protein sequence ID" value="MFC4309102.1"/>
    <property type="molecule type" value="Genomic_DNA"/>
</dbReference>
<evidence type="ECO:0000256" key="1">
    <source>
        <dbReference type="ARBA" id="ARBA00004442"/>
    </source>
</evidence>
<dbReference type="Gene3D" id="2.40.170.20">
    <property type="entry name" value="TonB-dependent receptor, beta-barrel domain"/>
    <property type="match status" value="1"/>
</dbReference>
<dbReference type="InterPro" id="IPR036942">
    <property type="entry name" value="Beta-barrel_TonB_sf"/>
</dbReference>
<organism evidence="4 5">
    <name type="scientific">Steroidobacter flavus</name>
    <dbReference type="NCBI Taxonomy" id="1842136"/>
    <lineage>
        <taxon>Bacteria</taxon>
        <taxon>Pseudomonadati</taxon>
        <taxon>Pseudomonadota</taxon>
        <taxon>Gammaproteobacteria</taxon>
        <taxon>Steroidobacterales</taxon>
        <taxon>Steroidobacteraceae</taxon>
        <taxon>Steroidobacter</taxon>
    </lineage>
</organism>
<protein>
    <submittedName>
        <fullName evidence="4">Uncharacterized protein</fullName>
    </submittedName>
</protein>
<dbReference type="Proteomes" id="UP001595904">
    <property type="component" value="Unassembled WGS sequence"/>
</dbReference>
<reference evidence="5" key="1">
    <citation type="journal article" date="2019" name="Int. J. Syst. Evol. Microbiol.">
        <title>The Global Catalogue of Microorganisms (GCM) 10K type strain sequencing project: providing services to taxonomists for standard genome sequencing and annotation.</title>
        <authorList>
            <consortium name="The Broad Institute Genomics Platform"/>
            <consortium name="The Broad Institute Genome Sequencing Center for Infectious Disease"/>
            <person name="Wu L."/>
            <person name="Ma J."/>
        </authorList>
    </citation>
    <scope>NUCLEOTIDE SEQUENCE [LARGE SCALE GENOMIC DNA]</scope>
    <source>
        <strain evidence="5">CGMCC 1.10759</strain>
    </source>
</reference>
<comment type="subcellular location">
    <subcellularLocation>
        <location evidence="1">Cell outer membrane</location>
    </subcellularLocation>
</comment>